<comment type="caution">
    <text evidence="2">The sequence shown here is derived from an EMBL/GenBank/DDBJ whole genome shotgun (WGS) entry which is preliminary data.</text>
</comment>
<reference evidence="2 3" key="1">
    <citation type="submission" date="2021-06" db="EMBL/GenBank/DDBJ databases">
        <authorList>
            <person name="Sun Q."/>
            <person name="Li D."/>
        </authorList>
    </citation>
    <scope>NUCLEOTIDE SEQUENCE [LARGE SCALE GENOMIC DNA]</scope>
    <source>
        <strain evidence="2 3">MSJd-7</strain>
    </source>
</reference>
<evidence type="ECO:0000313" key="2">
    <source>
        <dbReference type="EMBL" id="MBU5491574.1"/>
    </source>
</evidence>
<evidence type="ECO:0000256" key="1">
    <source>
        <dbReference type="SAM" id="MobiDB-lite"/>
    </source>
</evidence>
<sequence>MTDAERKNKFIDYLSDKFSERKANDIIYALERSEATMLKKHYISCRLYEIEQPNEISSAMLAISKNRFFRFYNRKIYPQIEIGMKNYREFLQAIIEQKLVEKARITEEVHIAEEKRRAKETCIEEEKKCVMKAQIVEEEGEAAEKEKPIRSIIWHEDEVELLIDTFYAIQAGKIKRFDAIKILSKELRRRAEKDYRVPEDFRSIRSVTTFLASVEYYCTNGQSGLQTTSSLIERVLEKKRHDEKIISLTTYTAPKGVKEIPIELENGVDSKRIEPVRILIIGTQSFKLDEVNSTIFTMSSKPVSINILGNDYECKNWKELYTVFCKIMFKKYFSHFIKYVNSSFSGRGNIDLADTNHFYRMTDPVKIGSYGDNTIYFERLHAPTNIISHMKKISEICSVDLSEIKILISGEYSQKKILESHESDGIKIFDRTQSKITSAYQAIEKSNEKLSNQEVFYKWLLSQGFKESSAKGYVSTLNSFGEILNEEGIIGKSIFQIITENELLKLREAMGTKCTRYQQRRFGSPFRKYCNYCETQMTDGNVRSKEATAAKKESIEEDDLTGKERTEQSRDLKFTEKSQEHSNGDDNVIVSTKVMDSIQKTDVMTDYLELHNIPYIDNRKKGGALWIIGGLELKDTIAQFQKNGAKCVFMKKGGHATKGKDAWWTRSVITEPIFSQLPDDVTEKLEKSDEDMLSTHVGEVCKEIENLINGLQENTGLSRSNRQQKNRLDDELTKHKNFMGEYQNNSSVTSGPRNDIIKQDTVVSVSEQIEFSLHSEPKVQDKSFDLSNNVYYSVLKQRFSKGFRVNSGIALKQFKKQYANAYGKELEISNEELLDEIRKITVQHEDRLYLLDTMLSEDKKQKLLQYIRTTFAKGKSAIYYTALFEWFSDDFLGEKIYTSDMLKTYLKHINDGGYVINRLYLAKDKNVRVAPLDEIIEFLCQKKDAPVTIEQICQELPHLPKDLIESNLKSSAEIICNKRGESYFHVSAIDLDDTELEHIARIIQHAIDTQQFETSSEMYAEVRAQYPDIIERYGEISPNGFRDAMAYYFRDRFTFSKNVICPHGVILKTSDIYANFAKTRDHFTIGELNLLRSELDAVINFDKVYENALRISQNDFVSLHTISFDVAKTDEAIGQYCTGEYIPLKDVDDFSSFPYVGVTWNIYLLEQFVFMFSEKYKLIHTGFTAGSSSGAIVRKESKIDTLDKLLTAELAESGHIASVNDAFNYLIEKGYLVGRGIQRMDKIVVDAKVQRSRRG</sequence>
<protein>
    <submittedName>
        <fullName evidence="2">Uncharacterized protein</fullName>
    </submittedName>
</protein>
<gene>
    <name evidence="2" type="ORF">KQI75_13295</name>
</gene>
<proteinExistence type="predicted"/>
<evidence type="ECO:0000313" key="3">
    <source>
        <dbReference type="Proteomes" id="UP000783588"/>
    </source>
</evidence>
<dbReference type="RefSeq" id="WP_216471317.1">
    <property type="nucleotide sequence ID" value="NZ_JAHLQI010000012.1"/>
</dbReference>
<dbReference type="Proteomes" id="UP000783588">
    <property type="component" value="Unassembled WGS sequence"/>
</dbReference>
<dbReference type="EMBL" id="JAHLQI010000012">
    <property type="protein sequence ID" value="MBU5491574.1"/>
    <property type="molecule type" value="Genomic_DNA"/>
</dbReference>
<name>A0ABS6EXM4_9FIRM</name>
<organism evidence="2 3">
    <name type="scientific">Butyricicoccus intestinisimiae</name>
    <dbReference type="NCBI Taxonomy" id="2841509"/>
    <lineage>
        <taxon>Bacteria</taxon>
        <taxon>Bacillati</taxon>
        <taxon>Bacillota</taxon>
        <taxon>Clostridia</taxon>
        <taxon>Eubacteriales</taxon>
        <taxon>Butyricicoccaceae</taxon>
        <taxon>Butyricicoccus</taxon>
    </lineage>
</organism>
<feature type="compositionally biased region" description="Basic and acidic residues" evidence="1">
    <location>
        <begin position="544"/>
        <end position="584"/>
    </location>
</feature>
<accession>A0ABS6EXM4</accession>
<feature type="region of interest" description="Disordered" evidence="1">
    <location>
        <begin position="544"/>
        <end position="585"/>
    </location>
</feature>
<keyword evidence="3" id="KW-1185">Reference proteome</keyword>